<proteinExistence type="predicted"/>
<dbReference type="EMBL" id="JAQNDL010000001">
    <property type="protein sequence ID" value="MDC0715685.1"/>
    <property type="molecule type" value="Genomic_DNA"/>
</dbReference>
<accession>A0ABT5DRA2</accession>
<organism evidence="1 2">
    <name type="scientific">Nannocystis bainbridge</name>
    <dbReference type="NCBI Taxonomy" id="2995303"/>
    <lineage>
        <taxon>Bacteria</taxon>
        <taxon>Pseudomonadati</taxon>
        <taxon>Myxococcota</taxon>
        <taxon>Polyangia</taxon>
        <taxon>Nannocystales</taxon>
        <taxon>Nannocystaceae</taxon>
        <taxon>Nannocystis</taxon>
    </lineage>
</organism>
<keyword evidence="2" id="KW-1185">Reference proteome</keyword>
<gene>
    <name evidence="1" type="ORF">POL25_02205</name>
</gene>
<dbReference type="RefSeq" id="WP_272084110.1">
    <property type="nucleotide sequence ID" value="NZ_JAQNDL010000001.1"/>
</dbReference>
<name>A0ABT5DRA2_9BACT</name>
<evidence type="ECO:0000313" key="1">
    <source>
        <dbReference type="EMBL" id="MDC0715685.1"/>
    </source>
</evidence>
<protein>
    <recommendedName>
        <fullName evidence="3">Transposase</fullName>
    </recommendedName>
</protein>
<comment type="caution">
    <text evidence="1">The sequence shown here is derived from an EMBL/GenBank/DDBJ whole genome shotgun (WGS) entry which is preliminary data.</text>
</comment>
<evidence type="ECO:0008006" key="3">
    <source>
        <dbReference type="Google" id="ProtNLM"/>
    </source>
</evidence>
<sequence>MDAPLIPVKTDVPSTSSLSTRTALHSLLTTRRAEFARCPDAPTQLTLAIDVGPKVVLAEIQHVAADPEEPLDRGVGAIINGLALPPSAPRHASVSTLGLSGD</sequence>
<dbReference type="Proteomes" id="UP001221686">
    <property type="component" value="Unassembled WGS sequence"/>
</dbReference>
<reference evidence="1 2" key="1">
    <citation type="submission" date="2022-11" db="EMBL/GenBank/DDBJ databases">
        <title>Minimal conservation of predation-associated metabolite biosynthetic gene clusters underscores biosynthetic potential of Myxococcota including descriptions for ten novel species: Archangium lansinium sp. nov., Myxococcus landrumus sp. nov., Nannocystis bai.</title>
        <authorList>
            <person name="Ahearne A."/>
            <person name="Stevens C."/>
            <person name="Dowd S."/>
        </authorList>
    </citation>
    <scope>NUCLEOTIDE SEQUENCE [LARGE SCALE GENOMIC DNA]</scope>
    <source>
        <strain evidence="1 2">BB15-2</strain>
    </source>
</reference>
<evidence type="ECO:0000313" key="2">
    <source>
        <dbReference type="Proteomes" id="UP001221686"/>
    </source>
</evidence>